<dbReference type="Pfam" id="PF00072">
    <property type="entry name" value="Response_reg"/>
    <property type="match status" value="1"/>
</dbReference>
<feature type="domain" description="Response regulatory" evidence="10">
    <location>
        <begin position="9"/>
        <end position="122"/>
    </location>
</feature>
<feature type="modified residue" description="4-aspartylphosphate" evidence="8">
    <location>
        <position position="58"/>
    </location>
</feature>
<dbReference type="Proteomes" id="UP000184310">
    <property type="component" value="Unassembled WGS sequence"/>
</dbReference>
<evidence type="ECO:0000256" key="7">
    <source>
        <dbReference type="ARBA" id="ARBA00024867"/>
    </source>
</evidence>
<dbReference type="InterPro" id="IPR036388">
    <property type="entry name" value="WH-like_DNA-bd_sf"/>
</dbReference>
<organism evidence="12 13">
    <name type="scientific">Clostridium cavendishii DSM 21758</name>
    <dbReference type="NCBI Taxonomy" id="1121302"/>
    <lineage>
        <taxon>Bacteria</taxon>
        <taxon>Bacillati</taxon>
        <taxon>Bacillota</taxon>
        <taxon>Clostridia</taxon>
        <taxon>Eubacteriales</taxon>
        <taxon>Clostridiaceae</taxon>
        <taxon>Clostridium</taxon>
    </lineage>
</organism>
<dbReference type="SMART" id="SM00448">
    <property type="entry name" value="REC"/>
    <property type="match status" value="1"/>
</dbReference>
<keyword evidence="4" id="KW-0805">Transcription regulation</keyword>
<evidence type="ECO:0000256" key="9">
    <source>
        <dbReference type="PROSITE-ProRule" id="PRU01091"/>
    </source>
</evidence>
<accession>A0A1M6UXJ5</accession>
<sequence length="234" mass="26816">MSDITKNINILVVEDDADINNLLCKILTKEGYSVRQAFSGSEAKMCFEYYDFQLVLLDLMLPGVTGEELIKDIRMLKTMPIIVISAKTMQDTKIEVLKLGADDFVAKPFDVKEVLARVEAQLRRYMLFSKSNEEKNLLKYKELIFDKELLQATVRGKTLSLTAIELSILEVLISYPNKVFTKANLFETVWKNEFLGDDNTINVHVSNLRSKIAKFDKENEYIHTVWGIGYKLGE</sequence>
<dbReference type="EMBL" id="FQZB01000025">
    <property type="protein sequence ID" value="SHK73776.1"/>
    <property type="molecule type" value="Genomic_DNA"/>
</dbReference>
<dbReference type="Gene3D" id="3.40.50.2300">
    <property type="match status" value="1"/>
</dbReference>
<dbReference type="PANTHER" id="PTHR48111">
    <property type="entry name" value="REGULATOR OF RPOS"/>
    <property type="match status" value="1"/>
</dbReference>
<dbReference type="Gene3D" id="1.10.10.10">
    <property type="entry name" value="Winged helix-like DNA-binding domain superfamily/Winged helix DNA-binding domain"/>
    <property type="match status" value="1"/>
</dbReference>
<dbReference type="PANTHER" id="PTHR48111:SF2">
    <property type="entry name" value="RESPONSE REGULATOR SAER"/>
    <property type="match status" value="1"/>
</dbReference>
<dbReference type="GO" id="GO:0006355">
    <property type="term" value="P:regulation of DNA-templated transcription"/>
    <property type="evidence" value="ECO:0007669"/>
    <property type="project" value="InterPro"/>
</dbReference>
<evidence type="ECO:0000256" key="5">
    <source>
        <dbReference type="ARBA" id="ARBA00023125"/>
    </source>
</evidence>
<comment type="function">
    <text evidence="7">May play the central regulatory role in sporulation. It may be an element of the effector pathway responsible for the activation of sporulation genes in response to nutritional stress. Spo0A may act in concert with spo0H (a sigma factor) to control the expression of some genes that are critical to the sporulation process.</text>
</comment>
<dbReference type="PROSITE" id="PS51755">
    <property type="entry name" value="OMPR_PHOB"/>
    <property type="match status" value="1"/>
</dbReference>
<evidence type="ECO:0000256" key="8">
    <source>
        <dbReference type="PROSITE-ProRule" id="PRU00169"/>
    </source>
</evidence>
<dbReference type="GO" id="GO:0000976">
    <property type="term" value="F:transcription cis-regulatory region binding"/>
    <property type="evidence" value="ECO:0007669"/>
    <property type="project" value="TreeGrafter"/>
</dbReference>
<evidence type="ECO:0000256" key="3">
    <source>
        <dbReference type="ARBA" id="ARBA00023012"/>
    </source>
</evidence>
<dbReference type="SMART" id="SM00862">
    <property type="entry name" value="Trans_reg_C"/>
    <property type="match status" value="1"/>
</dbReference>
<evidence type="ECO:0000313" key="12">
    <source>
        <dbReference type="EMBL" id="SHK73776.1"/>
    </source>
</evidence>
<dbReference type="AlphaFoldDB" id="A0A1M6UXJ5"/>
<dbReference type="PROSITE" id="PS50110">
    <property type="entry name" value="RESPONSE_REGULATORY"/>
    <property type="match status" value="1"/>
</dbReference>
<protein>
    <recommendedName>
        <fullName evidence="1">Stage 0 sporulation protein A homolog</fullName>
    </recommendedName>
</protein>
<keyword evidence="3" id="KW-0902">Two-component regulatory system</keyword>
<feature type="domain" description="OmpR/PhoB-type" evidence="11">
    <location>
        <begin position="135"/>
        <end position="234"/>
    </location>
</feature>
<keyword evidence="13" id="KW-1185">Reference proteome</keyword>
<dbReference type="GO" id="GO:0005829">
    <property type="term" value="C:cytosol"/>
    <property type="evidence" value="ECO:0007669"/>
    <property type="project" value="TreeGrafter"/>
</dbReference>
<gene>
    <name evidence="12" type="ORF">SAMN02745163_04376</name>
</gene>
<dbReference type="CDD" id="cd00383">
    <property type="entry name" value="trans_reg_C"/>
    <property type="match status" value="1"/>
</dbReference>
<dbReference type="Gene3D" id="6.10.250.690">
    <property type="match status" value="1"/>
</dbReference>
<evidence type="ECO:0000256" key="6">
    <source>
        <dbReference type="ARBA" id="ARBA00023163"/>
    </source>
</evidence>
<reference evidence="12 13" key="1">
    <citation type="submission" date="2016-11" db="EMBL/GenBank/DDBJ databases">
        <authorList>
            <person name="Jaros S."/>
            <person name="Januszkiewicz K."/>
            <person name="Wedrychowicz H."/>
        </authorList>
    </citation>
    <scope>NUCLEOTIDE SEQUENCE [LARGE SCALE GENOMIC DNA]</scope>
    <source>
        <strain evidence="12 13">DSM 21758</strain>
    </source>
</reference>
<dbReference type="Pfam" id="PF00486">
    <property type="entry name" value="Trans_reg_C"/>
    <property type="match status" value="1"/>
</dbReference>
<evidence type="ECO:0000256" key="1">
    <source>
        <dbReference type="ARBA" id="ARBA00018672"/>
    </source>
</evidence>
<keyword evidence="2 8" id="KW-0597">Phosphoprotein</keyword>
<dbReference type="SUPFAM" id="SSF52172">
    <property type="entry name" value="CheY-like"/>
    <property type="match status" value="1"/>
</dbReference>
<evidence type="ECO:0000259" key="11">
    <source>
        <dbReference type="PROSITE" id="PS51755"/>
    </source>
</evidence>
<name>A0A1M6UXJ5_9CLOT</name>
<keyword evidence="6" id="KW-0804">Transcription</keyword>
<evidence type="ECO:0000256" key="2">
    <source>
        <dbReference type="ARBA" id="ARBA00022553"/>
    </source>
</evidence>
<dbReference type="InterPro" id="IPR039420">
    <property type="entry name" value="WalR-like"/>
</dbReference>
<feature type="DNA-binding region" description="OmpR/PhoB-type" evidence="9">
    <location>
        <begin position="135"/>
        <end position="234"/>
    </location>
</feature>
<evidence type="ECO:0000313" key="13">
    <source>
        <dbReference type="Proteomes" id="UP000184310"/>
    </source>
</evidence>
<dbReference type="InterPro" id="IPR011006">
    <property type="entry name" value="CheY-like_superfamily"/>
</dbReference>
<evidence type="ECO:0000259" key="10">
    <source>
        <dbReference type="PROSITE" id="PS50110"/>
    </source>
</evidence>
<evidence type="ECO:0000256" key="4">
    <source>
        <dbReference type="ARBA" id="ARBA00023015"/>
    </source>
</evidence>
<dbReference type="GO" id="GO:0032993">
    <property type="term" value="C:protein-DNA complex"/>
    <property type="evidence" value="ECO:0007669"/>
    <property type="project" value="TreeGrafter"/>
</dbReference>
<dbReference type="InterPro" id="IPR001789">
    <property type="entry name" value="Sig_transdc_resp-reg_receiver"/>
</dbReference>
<keyword evidence="5 9" id="KW-0238">DNA-binding</keyword>
<dbReference type="GO" id="GO:0000156">
    <property type="term" value="F:phosphorelay response regulator activity"/>
    <property type="evidence" value="ECO:0007669"/>
    <property type="project" value="TreeGrafter"/>
</dbReference>
<dbReference type="InterPro" id="IPR001867">
    <property type="entry name" value="OmpR/PhoB-type_DNA-bd"/>
</dbReference>
<proteinExistence type="predicted"/>
<dbReference type="STRING" id="1121302.SAMN02745163_04376"/>
<dbReference type="FunFam" id="1.10.10.10:FF:000018">
    <property type="entry name" value="DNA-binding response regulator ResD"/>
    <property type="match status" value="1"/>
</dbReference>